<feature type="domain" description="BTB" evidence="3">
    <location>
        <begin position="34"/>
        <end position="101"/>
    </location>
</feature>
<dbReference type="AlphaFoldDB" id="A0A6P4YWB5"/>
<gene>
    <name evidence="5" type="primary">LOC109467886</name>
</gene>
<name>A0A6P4YWB5_BRABE</name>
<dbReference type="InterPro" id="IPR015915">
    <property type="entry name" value="Kelch-typ_b-propeller"/>
</dbReference>
<dbReference type="KEGG" id="bbel:109467886"/>
<proteinExistence type="predicted"/>
<dbReference type="Pfam" id="PF01344">
    <property type="entry name" value="Kelch_1"/>
    <property type="match status" value="2"/>
</dbReference>
<dbReference type="SUPFAM" id="SSF54695">
    <property type="entry name" value="POZ domain"/>
    <property type="match status" value="2"/>
</dbReference>
<evidence type="ECO:0000256" key="2">
    <source>
        <dbReference type="ARBA" id="ARBA00022737"/>
    </source>
</evidence>
<protein>
    <submittedName>
        <fullName evidence="5">LOW QUALITY PROTEIN: uncharacterized protein LOC109467886</fullName>
    </submittedName>
</protein>
<dbReference type="FunFam" id="1.25.40.420:FF:000001">
    <property type="entry name" value="Kelch-like family member 12"/>
    <property type="match status" value="2"/>
</dbReference>
<evidence type="ECO:0000256" key="1">
    <source>
        <dbReference type="ARBA" id="ARBA00022441"/>
    </source>
</evidence>
<dbReference type="PANTHER" id="PTHR24412">
    <property type="entry name" value="KELCH PROTEIN"/>
    <property type="match status" value="1"/>
</dbReference>
<dbReference type="OrthoDB" id="10027872at2759"/>
<dbReference type="Pfam" id="PF00651">
    <property type="entry name" value="BTB"/>
    <property type="match status" value="2"/>
</dbReference>
<sequence>MMAGSTRSQDFCHNPHAGSLLQGLQELRSDNLLTDVILCVSGREIPCHRNVLAACSGYFRAMFCNGHRESQEHNVTIHDVGTNILQLLVDYAYTSKVTITDDNAVKLLEVANFFQIQPVRDACAKHISDNLTANDCLKMAHMGSMLSCPDLEKRAWSCATREFSGVCETPEFLYLTREQLIKLVSSDDLGASEESVYTAVMAWINHDIRERKKEMKDLLRWVRFPFMDRLYFLENVESNEAVREACQDFLTEARRYHMFPGEVQSPRARPRRASGLMEMVVIIGGTETRGTGAEDHAVISNHVMTTTVAAPSETSWSVTTRMKRNNDSGFAVAVLGKSDIIVSTGTRFAKDVWLYQPELNSWSKLAKMNTNRYNHKLAVVQGKVYAIGGKDDLSALLNVEIYDRNQNKWTEGIPLPQARYHHAAAVLEGKIYVMGGFGADHEPTATMYRFTPGDSQWREMEHMPQPGGRLNAAVLFGSIYVAGLGEGLMCKWNQWEWNPWNWMRWPVPFECGITTYQGKIYITGGHSGDSRGDKQIWCYDPEFESFKSGLQELRSDNLLTDVILCVSGREIPCHRNVLAACSGYFRAMFCNGHRESQEHKVTIHDVGTNILQLLVDYAYTSKVTITDDNAVKLLEGANFFQIQPVRDACVKFISGNLSSKNCLQMVRMGSMLSCPDLEKRAWSFVTREFSAVCGTRELLYLTREQLIKLVSSDDLGASEESVYTAVMAWINHDVRKRKTEMKDLLRWVRFPFMDRLYFMENVESNEAVRKACQDFLTEARRYHMFPGEVQSPRTRPRRTSGLKETLVVIGGTEKRSTTPDDPTVFSNAVMTTMVAAPSETSWSVTTRMKRNNDSGFAVAVLGKSDIIVSTGTSFAQEVWLYHPELNSWSKLAKMNTNRYNHKLVVVQGKVYAIGGKDDLSALSDVEIYDRNQNRWTTGIPLPQPRYHHAAVVLDGRIYVMGGFDADHRRTSTMYCFTPGDSKWKEEYLPQPGGRLNAAVLMGSIYVAGLYEGFMGKWNQWESWHWMKWPARVPFECGLTTYRGKIYITGGHSGDSRGGKQIWCYDPEFKSFKSAGNLQKGLYGHTCVTILKCC</sequence>
<evidence type="ECO:0000313" key="5">
    <source>
        <dbReference type="RefSeq" id="XP_019621556.1"/>
    </source>
</evidence>
<dbReference type="SUPFAM" id="SSF117281">
    <property type="entry name" value="Kelch motif"/>
    <property type="match status" value="2"/>
</dbReference>
<dbReference type="InterPro" id="IPR006652">
    <property type="entry name" value="Kelch_1"/>
</dbReference>
<dbReference type="SMART" id="SM00225">
    <property type="entry name" value="BTB"/>
    <property type="match status" value="2"/>
</dbReference>
<dbReference type="Proteomes" id="UP000515135">
    <property type="component" value="Unplaced"/>
</dbReference>
<feature type="domain" description="BTB" evidence="3">
    <location>
        <begin position="560"/>
        <end position="627"/>
    </location>
</feature>
<dbReference type="InterPro" id="IPR011705">
    <property type="entry name" value="BACK"/>
</dbReference>
<evidence type="ECO:0000313" key="4">
    <source>
        <dbReference type="Proteomes" id="UP000515135"/>
    </source>
</evidence>
<dbReference type="PROSITE" id="PS50097">
    <property type="entry name" value="BTB"/>
    <property type="match status" value="2"/>
</dbReference>
<dbReference type="SMART" id="SM00875">
    <property type="entry name" value="BACK"/>
    <property type="match status" value="2"/>
</dbReference>
<dbReference type="PANTHER" id="PTHR24412:SF272">
    <property type="entry name" value="KELCH-LIKE PROTEIN DIABLO"/>
    <property type="match status" value="1"/>
</dbReference>
<dbReference type="GeneID" id="109467886"/>
<evidence type="ECO:0000259" key="3">
    <source>
        <dbReference type="PROSITE" id="PS50097"/>
    </source>
</evidence>
<reference evidence="5" key="1">
    <citation type="submission" date="2025-08" db="UniProtKB">
        <authorList>
            <consortium name="RefSeq"/>
        </authorList>
    </citation>
    <scope>IDENTIFICATION</scope>
    <source>
        <tissue evidence="5">Gonad</tissue>
    </source>
</reference>
<dbReference type="RefSeq" id="XP_019621556.1">
    <property type="nucleotide sequence ID" value="XM_019765997.1"/>
</dbReference>
<dbReference type="Gene3D" id="3.30.710.10">
    <property type="entry name" value="Potassium Channel Kv1.1, Chain A"/>
    <property type="match status" value="2"/>
</dbReference>
<keyword evidence="2" id="KW-0677">Repeat</keyword>
<dbReference type="Pfam" id="PF07707">
    <property type="entry name" value="BACK"/>
    <property type="match status" value="2"/>
</dbReference>
<organism evidence="4 5">
    <name type="scientific">Branchiostoma belcheri</name>
    <name type="common">Amphioxus</name>
    <dbReference type="NCBI Taxonomy" id="7741"/>
    <lineage>
        <taxon>Eukaryota</taxon>
        <taxon>Metazoa</taxon>
        <taxon>Chordata</taxon>
        <taxon>Cephalochordata</taxon>
        <taxon>Leptocardii</taxon>
        <taxon>Amphioxiformes</taxon>
        <taxon>Branchiostomatidae</taxon>
        <taxon>Branchiostoma</taxon>
    </lineage>
</organism>
<keyword evidence="4" id="KW-1185">Reference proteome</keyword>
<dbReference type="Gene3D" id="2.120.10.80">
    <property type="entry name" value="Kelch-type beta propeller"/>
    <property type="match status" value="2"/>
</dbReference>
<accession>A0A6P4YWB5</accession>
<dbReference type="Pfam" id="PF24681">
    <property type="entry name" value="Kelch_KLHDC2_KLHL20_DRC7"/>
    <property type="match status" value="2"/>
</dbReference>
<dbReference type="InterPro" id="IPR011333">
    <property type="entry name" value="SKP1/BTB/POZ_sf"/>
</dbReference>
<dbReference type="InterPro" id="IPR000210">
    <property type="entry name" value="BTB/POZ_dom"/>
</dbReference>
<dbReference type="SMART" id="SM00612">
    <property type="entry name" value="Kelch"/>
    <property type="match status" value="8"/>
</dbReference>
<keyword evidence="1" id="KW-0880">Kelch repeat</keyword>
<dbReference type="Gene3D" id="1.25.40.420">
    <property type="match status" value="2"/>
</dbReference>